<dbReference type="InterPro" id="IPR005119">
    <property type="entry name" value="LysR_subst-bd"/>
</dbReference>
<dbReference type="Pfam" id="PF00126">
    <property type="entry name" value="HTH_1"/>
    <property type="match status" value="1"/>
</dbReference>
<dbReference type="CDD" id="cd05466">
    <property type="entry name" value="PBP2_LTTR_substrate"/>
    <property type="match status" value="1"/>
</dbReference>
<dbReference type="Gene3D" id="3.40.190.10">
    <property type="entry name" value="Periplasmic binding protein-like II"/>
    <property type="match status" value="2"/>
</dbReference>
<dbReference type="GO" id="GO:0003677">
    <property type="term" value="F:DNA binding"/>
    <property type="evidence" value="ECO:0007669"/>
    <property type="project" value="UniProtKB-KW"/>
</dbReference>
<evidence type="ECO:0000256" key="1">
    <source>
        <dbReference type="ARBA" id="ARBA00009437"/>
    </source>
</evidence>
<evidence type="ECO:0000313" key="6">
    <source>
        <dbReference type="EMBL" id="MDR6245257.1"/>
    </source>
</evidence>
<organism evidence="6 7">
    <name type="scientific">Paenibacillus hunanensis</name>
    <dbReference type="NCBI Taxonomy" id="539262"/>
    <lineage>
        <taxon>Bacteria</taxon>
        <taxon>Bacillati</taxon>
        <taxon>Bacillota</taxon>
        <taxon>Bacilli</taxon>
        <taxon>Bacillales</taxon>
        <taxon>Paenibacillaceae</taxon>
        <taxon>Paenibacillus</taxon>
    </lineage>
</organism>
<dbReference type="Gene3D" id="1.10.10.10">
    <property type="entry name" value="Winged helix-like DNA-binding domain superfamily/Winged helix DNA-binding domain"/>
    <property type="match status" value="1"/>
</dbReference>
<evidence type="ECO:0000256" key="4">
    <source>
        <dbReference type="ARBA" id="ARBA00023163"/>
    </source>
</evidence>
<protein>
    <submittedName>
        <fullName evidence="6">DNA-binding transcriptional LysR family regulator</fullName>
    </submittedName>
</protein>
<reference evidence="6 7" key="1">
    <citation type="submission" date="2023-07" db="EMBL/GenBank/DDBJ databases">
        <title>Genomic Encyclopedia of Type Strains, Phase IV (KMG-IV): sequencing the most valuable type-strain genomes for metagenomic binning, comparative biology and taxonomic classification.</title>
        <authorList>
            <person name="Goeker M."/>
        </authorList>
    </citation>
    <scope>NUCLEOTIDE SEQUENCE [LARGE SCALE GENOMIC DNA]</scope>
    <source>
        <strain evidence="6 7">DSM 22170</strain>
    </source>
</reference>
<comment type="similarity">
    <text evidence="1">Belongs to the LysR transcriptional regulatory family.</text>
</comment>
<keyword evidence="7" id="KW-1185">Reference proteome</keyword>
<sequence length="303" mass="34001">MELLYLRTFCELVKWGTYTRTALELDYAQSSITNHIQRLEQLYGGQRLLVRSGNQVVPTAAGEQLLPYARQMLELQQAAHQALQAPRQQEDILTIGTIESLSLYVLPELLEQFRAQQPDCKVRIVLASESELLLQLQQGKIDVALILDVPVQEDGMNTAILFAVDMMVLLPEGHELSGQAGIAAMDLQGHPLILTEEGCTYRAYLLRTMQEAAVKADIRWEMAGMESIRQAVDKHWGIGFLPQYVVQGMGIQQGSTEGIQLLPWIQPDMNLYTQLLYPPQSGNIVEAFVRLSRLRLATGSIIR</sequence>
<dbReference type="InterPro" id="IPR036390">
    <property type="entry name" value="WH_DNA-bd_sf"/>
</dbReference>
<dbReference type="InterPro" id="IPR036388">
    <property type="entry name" value="WH-like_DNA-bd_sf"/>
</dbReference>
<keyword evidence="4" id="KW-0804">Transcription</keyword>
<evidence type="ECO:0000313" key="7">
    <source>
        <dbReference type="Proteomes" id="UP001185028"/>
    </source>
</evidence>
<dbReference type="InterPro" id="IPR000847">
    <property type="entry name" value="LysR_HTH_N"/>
</dbReference>
<gene>
    <name evidence="6" type="ORF">JOC58_003158</name>
</gene>
<dbReference type="SUPFAM" id="SSF53850">
    <property type="entry name" value="Periplasmic binding protein-like II"/>
    <property type="match status" value="1"/>
</dbReference>
<dbReference type="Pfam" id="PF03466">
    <property type="entry name" value="LysR_substrate"/>
    <property type="match status" value="1"/>
</dbReference>
<proteinExistence type="inferred from homology"/>
<dbReference type="SUPFAM" id="SSF46785">
    <property type="entry name" value="Winged helix' DNA-binding domain"/>
    <property type="match status" value="1"/>
</dbReference>
<keyword evidence="3 6" id="KW-0238">DNA-binding</keyword>
<evidence type="ECO:0000256" key="2">
    <source>
        <dbReference type="ARBA" id="ARBA00023015"/>
    </source>
</evidence>
<dbReference type="PROSITE" id="PS50931">
    <property type="entry name" value="HTH_LYSR"/>
    <property type="match status" value="1"/>
</dbReference>
<dbReference type="PANTHER" id="PTHR30126">
    <property type="entry name" value="HTH-TYPE TRANSCRIPTIONAL REGULATOR"/>
    <property type="match status" value="1"/>
</dbReference>
<feature type="domain" description="HTH lysR-type" evidence="5">
    <location>
        <begin position="1"/>
        <end position="59"/>
    </location>
</feature>
<comment type="caution">
    <text evidence="6">The sequence shown here is derived from an EMBL/GenBank/DDBJ whole genome shotgun (WGS) entry which is preliminary data.</text>
</comment>
<accession>A0ABU1J2T0</accession>
<keyword evidence="2" id="KW-0805">Transcription regulation</keyword>
<dbReference type="PANTHER" id="PTHR30126:SF40">
    <property type="entry name" value="HTH-TYPE TRANSCRIPTIONAL REGULATOR GLTR"/>
    <property type="match status" value="1"/>
</dbReference>
<dbReference type="EMBL" id="JAVDQH010000013">
    <property type="protein sequence ID" value="MDR6245257.1"/>
    <property type="molecule type" value="Genomic_DNA"/>
</dbReference>
<name>A0ABU1J2T0_9BACL</name>
<dbReference type="Proteomes" id="UP001185028">
    <property type="component" value="Unassembled WGS sequence"/>
</dbReference>
<evidence type="ECO:0000256" key="3">
    <source>
        <dbReference type="ARBA" id="ARBA00023125"/>
    </source>
</evidence>
<dbReference type="RefSeq" id="WP_188777407.1">
    <property type="nucleotide sequence ID" value="NZ_BMMB01000009.1"/>
</dbReference>
<evidence type="ECO:0000259" key="5">
    <source>
        <dbReference type="PROSITE" id="PS50931"/>
    </source>
</evidence>